<dbReference type="EMBL" id="FSRC01000004">
    <property type="protein sequence ID" value="SIO23920.1"/>
    <property type="molecule type" value="Genomic_DNA"/>
</dbReference>
<protein>
    <submittedName>
        <fullName evidence="2">DinB superfamily protein</fullName>
    </submittedName>
</protein>
<evidence type="ECO:0000259" key="1">
    <source>
        <dbReference type="Pfam" id="PF12867"/>
    </source>
</evidence>
<feature type="domain" description="DinB-like" evidence="1">
    <location>
        <begin position="8"/>
        <end position="144"/>
    </location>
</feature>
<dbReference type="InterPro" id="IPR034660">
    <property type="entry name" value="DinB/YfiT-like"/>
</dbReference>
<gene>
    <name evidence="2" type="ORF">SAMN05444394_4055</name>
</gene>
<organism evidence="2 3">
    <name type="scientific">Algoriphagus halophilus</name>
    <dbReference type="NCBI Taxonomy" id="226505"/>
    <lineage>
        <taxon>Bacteria</taxon>
        <taxon>Pseudomonadati</taxon>
        <taxon>Bacteroidota</taxon>
        <taxon>Cytophagia</taxon>
        <taxon>Cytophagales</taxon>
        <taxon>Cyclobacteriaceae</taxon>
        <taxon>Algoriphagus</taxon>
    </lineage>
</organism>
<sequence length="151" mass="17342">MNATLKTWKTSRNLFLNLLEQTSIEKLNTIPAGFNNNIIWNIGHIIVAQQGLVYKSSGLTGYISDDLFNKYKPGTKPESFTSEDEVNELKSLLIELTVLTERDLEKEIFKNYKERQTATGFHLANVQDALEFNNFHEGLHMGYILSIRKFL</sequence>
<name>A0A1N6HW27_9BACT</name>
<dbReference type="STRING" id="226505.SAMN05444394_4055"/>
<evidence type="ECO:0000313" key="2">
    <source>
        <dbReference type="EMBL" id="SIO23920.1"/>
    </source>
</evidence>
<evidence type="ECO:0000313" key="3">
    <source>
        <dbReference type="Proteomes" id="UP000185221"/>
    </source>
</evidence>
<dbReference type="Pfam" id="PF12867">
    <property type="entry name" value="DinB_2"/>
    <property type="match status" value="1"/>
</dbReference>
<keyword evidence="3" id="KW-1185">Reference proteome</keyword>
<dbReference type="OrthoDB" id="4295522at2"/>
<reference evidence="3" key="1">
    <citation type="submission" date="2016-11" db="EMBL/GenBank/DDBJ databases">
        <authorList>
            <person name="Varghese N."/>
            <person name="Submissions S."/>
        </authorList>
    </citation>
    <scope>NUCLEOTIDE SEQUENCE [LARGE SCALE GENOMIC DNA]</scope>
    <source>
        <strain evidence="3">DSM 15292</strain>
    </source>
</reference>
<dbReference type="Proteomes" id="UP000185221">
    <property type="component" value="Unassembled WGS sequence"/>
</dbReference>
<proteinExistence type="predicted"/>
<dbReference type="AlphaFoldDB" id="A0A1N6HW27"/>
<dbReference type="Gene3D" id="1.20.120.450">
    <property type="entry name" value="dinb family like domain"/>
    <property type="match status" value="1"/>
</dbReference>
<dbReference type="InterPro" id="IPR024775">
    <property type="entry name" value="DinB-like"/>
</dbReference>
<accession>A0A1N6HW27</accession>
<dbReference type="SUPFAM" id="SSF109854">
    <property type="entry name" value="DinB/YfiT-like putative metalloenzymes"/>
    <property type="match status" value="1"/>
</dbReference>
<dbReference type="RefSeq" id="WP_074226824.1">
    <property type="nucleotide sequence ID" value="NZ_FSRC01000004.1"/>
</dbReference>